<evidence type="ECO:0000256" key="9">
    <source>
        <dbReference type="ARBA" id="ARBA00022842"/>
    </source>
</evidence>
<evidence type="ECO:0000256" key="2">
    <source>
        <dbReference type="ARBA" id="ARBA00006479"/>
    </source>
</evidence>
<keyword evidence="4" id="KW-0479">Metal-binding</keyword>
<evidence type="ECO:0000256" key="3">
    <source>
        <dbReference type="ARBA" id="ARBA00022679"/>
    </source>
</evidence>
<dbReference type="PANTHER" id="PTHR42742:SF3">
    <property type="entry name" value="FRUCTOKINASE"/>
    <property type="match status" value="1"/>
</dbReference>
<dbReference type="GO" id="GO:0005524">
    <property type="term" value="F:ATP binding"/>
    <property type="evidence" value="ECO:0007669"/>
    <property type="project" value="UniProtKB-KW"/>
</dbReference>
<dbReference type="CDD" id="cd24067">
    <property type="entry name" value="ASKHA_NBD_ROK_BsFRK-like"/>
    <property type="match status" value="1"/>
</dbReference>
<accession>A0A494ZV31</accession>
<dbReference type="AlphaFoldDB" id="A0A494ZV31"/>
<comment type="similarity">
    <text evidence="2">Belongs to the ROK (NagC/XylR) family.</text>
</comment>
<keyword evidence="10" id="KW-0119">Carbohydrate metabolism</keyword>
<comment type="cofactor">
    <cofactor evidence="1">
        <name>Mg(2+)</name>
        <dbReference type="ChEBI" id="CHEBI:18420"/>
    </cofactor>
</comment>
<evidence type="ECO:0000256" key="5">
    <source>
        <dbReference type="ARBA" id="ARBA00022741"/>
    </source>
</evidence>
<evidence type="ECO:0000256" key="12">
    <source>
        <dbReference type="ARBA" id="ARBA00048451"/>
    </source>
</evidence>
<keyword evidence="14" id="KW-1185">Reference proteome</keyword>
<evidence type="ECO:0000313" key="13">
    <source>
        <dbReference type="EMBL" id="RKQ30267.1"/>
    </source>
</evidence>
<gene>
    <name evidence="13" type="ORF">D8M06_16380</name>
</gene>
<protein>
    <recommendedName>
        <fullName evidence="11">fructokinase</fullName>
        <ecNumber evidence="11">2.7.1.4</ecNumber>
    </recommendedName>
</protein>
<dbReference type="EC" id="2.7.1.4" evidence="11"/>
<evidence type="ECO:0000313" key="14">
    <source>
        <dbReference type="Proteomes" id="UP000269301"/>
    </source>
</evidence>
<dbReference type="InterPro" id="IPR000600">
    <property type="entry name" value="ROK"/>
</dbReference>
<evidence type="ECO:0000256" key="11">
    <source>
        <dbReference type="ARBA" id="ARBA00038887"/>
    </source>
</evidence>
<dbReference type="GO" id="GO:0046872">
    <property type="term" value="F:metal ion binding"/>
    <property type="evidence" value="ECO:0007669"/>
    <property type="project" value="UniProtKB-KW"/>
</dbReference>
<proteinExistence type="inferred from homology"/>
<dbReference type="InterPro" id="IPR051804">
    <property type="entry name" value="Carb_Metab_Reg_Kinase/Isom"/>
</dbReference>
<evidence type="ECO:0000256" key="4">
    <source>
        <dbReference type="ARBA" id="ARBA00022723"/>
    </source>
</evidence>
<organism evidence="13 14">
    <name type="scientific">Oceanobacillus halophilus</name>
    <dbReference type="NCBI Taxonomy" id="930130"/>
    <lineage>
        <taxon>Bacteria</taxon>
        <taxon>Bacillati</taxon>
        <taxon>Bacillota</taxon>
        <taxon>Bacilli</taxon>
        <taxon>Bacillales</taxon>
        <taxon>Bacillaceae</taxon>
        <taxon>Oceanobacillus</taxon>
    </lineage>
</organism>
<dbReference type="PANTHER" id="PTHR42742">
    <property type="entry name" value="TRANSCRIPTIONAL REPRESSOR MPRA"/>
    <property type="match status" value="1"/>
</dbReference>
<keyword evidence="3" id="KW-0808">Transferase</keyword>
<keyword evidence="8" id="KW-0067">ATP-binding</keyword>
<evidence type="ECO:0000256" key="8">
    <source>
        <dbReference type="ARBA" id="ARBA00022840"/>
    </source>
</evidence>
<comment type="catalytic activity">
    <reaction evidence="12">
        <text>D-fructose + ATP = D-fructose 6-phosphate + ADP + H(+)</text>
        <dbReference type="Rhea" id="RHEA:16125"/>
        <dbReference type="ChEBI" id="CHEBI:15378"/>
        <dbReference type="ChEBI" id="CHEBI:30616"/>
        <dbReference type="ChEBI" id="CHEBI:37721"/>
        <dbReference type="ChEBI" id="CHEBI:61527"/>
        <dbReference type="ChEBI" id="CHEBI:456216"/>
        <dbReference type="EC" id="2.7.1.4"/>
    </reaction>
</comment>
<dbReference type="GO" id="GO:0008865">
    <property type="term" value="F:fructokinase activity"/>
    <property type="evidence" value="ECO:0007669"/>
    <property type="project" value="UniProtKB-EC"/>
</dbReference>
<dbReference type="Gene3D" id="3.30.420.40">
    <property type="match status" value="2"/>
</dbReference>
<evidence type="ECO:0000256" key="1">
    <source>
        <dbReference type="ARBA" id="ARBA00001946"/>
    </source>
</evidence>
<evidence type="ECO:0000256" key="6">
    <source>
        <dbReference type="ARBA" id="ARBA00022777"/>
    </source>
</evidence>
<evidence type="ECO:0000256" key="7">
    <source>
        <dbReference type="ARBA" id="ARBA00022833"/>
    </source>
</evidence>
<dbReference type="FunFam" id="3.30.420.40:FF:000153">
    <property type="entry name" value="Putative fructokinase"/>
    <property type="match status" value="1"/>
</dbReference>
<dbReference type="EMBL" id="RBZP01000019">
    <property type="protein sequence ID" value="RKQ30267.1"/>
    <property type="molecule type" value="Genomic_DNA"/>
</dbReference>
<keyword evidence="5" id="KW-0547">Nucleotide-binding</keyword>
<evidence type="ECO:0000256" key="10">
    <source>
        <dbReference type="ARBA" id="ARBA00023277"/>
    </source>
</evidence>
<comment type="caution">
    <text evidence="13">The sequence shown here is derived from an EMBL/GenBank/DDBJ whole genome shotgun (WGS) entry which is preliminary data.</text>
</comment>
<sequence>MLIGGIEAGGTKFVCAVGDENGKVLDKVSFPTGDPDATLAEAKAFFDQHDITALGVGTFGPVDLNRHSDTYGNILNTPKTKWRNYPLLKKFQADYSVPVYLDTDVNAACLGEYNYGVSRGVDSCLYITVGTGIGAGLVQDGKVFQGRNHSEMGHILVQKHEEDPFEGACPSHGSCIEGLASGTAIEKRYSKKGIELVDNEKVWEIEAYYLAQAIMNYFVVLQPEKIILGGGVMKQEKLYSMIRQQFMELLNGYLQVENVNELIVAPSLEDEQGVLGAIALCE</sequence>
<dbReference type="InterPro" id="IPR043129">
    <property type="entry name" value="ATPase_NBD"/>
</dbReference>
<dbReference type="OrthoDB" id="9783435at2"/>
<dbReference type="Pfam" id="PF00480">
    <property type="entry name" value="ROK"/>
    <property type="match status" value="1"/>
</dbReference>
<keyword evidence="9" id="KW-0460">Magnesium</keyword>
<dbReference type="FunFam" id="3.30.420.40:FF:000136">
    <property type="entry name" value="Putative fructokinase"/>
    <property type="match status" value="1"/>
</dbReference>
<keyword evidence="7" id="KW-0862">Zinc</keyword>
<dbReference type="SUPFAM" id="SSF53067">
    <property type="entry name" value="Actin-like ATPase domain"/>
    <property type="match status" value="1"/>
</dbReference>
<name>A0A494ZV31_9BACI</name>
<keyword evidence="6" id="KW-0418">Kinase</keyword>
<dbReference type="RefSeq" id="WP_121205666.1">
    <property type="nucleotide sequence ID" value="NZ_RBZP01000019.1"/>
</dbReference>
<reference evidence="13 14" key="1">
    <citation type="journal article" date="2016" name="Int. J. Syst. Evol. Microbiol.">
        <title>Oceanobacillus halophilus sp. nov., a novel moderately halophilic bacterium from a hypersaline lake.</title>
        <authorList>
            <person name="Amoozegar M.A."/>
            <person name="Bagheri M."/>
            <person name="Makhdoumi A."/>
            <person name="Nikou M.M."/>
            <person name="Fazeli S.A.S."/>
            <person name="Schumann P."/>
            <person name="Sproer C."/>
            <person name="Sanchez-Porro C."/>
            <person name="Ventosa A."/>
        </authorList>
    </citation>
    <scope>NUCLEOTIDE SEQUENCE [LARGE SCALE GENOMIC DNA]</scope>
    <source>
        <strain evidence="13 14">DSM 23996</strain>
    </source>
</reference>
<dbReference type="Proteomes" id="UP000269301">
    <property type="component" value="Unassembled WGS sequence"/>
</dbReference>